<organism evidence="1">
    <name type="scientific">uncultured Sulfurovum sp</name>
    <dbReference type="NCBI Taxonomy" id="269237"/>
    <lineage>
        <taxon>Bacteria</taxon>
        <taxon>Pseudomonadati</taxon>
        <taxon>Campylobacterota</taxon>
        <taxon>Epsilonproteobacteria</taxon>
        <taxon>Campylobacterales</taxon>
        <taxon>Sulfurovaceae</taxon>
        <taxon>Sulfurovum</taxon>
        <taxon>environmental samples</taxon>
    </lineage>
</organism>
<evidence type="ECO:0000313" key="1">
    <source>
        <dbReference type="EMBL" id="CAA6823426.1"/>
    </source>
</evidence>
<name>A0A6S6U7A8_9BACT</name>
<dbReference type="AlphaFoldDB" id="A0A6S6U7A8"/>
<reference evidence="1" key="1">
    <citation type="submission" date="2020-01" db="EMBL/GenBank/DDBJ databases">
        <authorList>
            <person name="Meier V. D."/>
            <person name="Meier V D."/>
        </authorList>
    </citation>
    <scope>NUCLEOTIDE SEQUENCE</scope>
    <source>
        <strain evidence="1">HLG_WM_MAG_05</strain>
    </source>
</reference>
<dbReference type="EMBL" id="CACVAU010000069">
    <property type="protein sequence ID" value="CAA6823426.1"/>
    <property type="molecule type" value="Genomic_DNA"/>
</dbReference>
<accession>A0A6S6U7A8</accession>
<sequence length="134" mass="15215">MSILQANKPEATIIAVTTKGTENAYHFVVSLKSDETGCDQYADWWEVLSKQGKLIYRRILIHSHPDMQPFTRSGGYVKIKKDDIVYVRAHMNKWGYTGNVFKGSVQDGFKEIKEVPIFNSSIETQTPLPVGCLY</sequence>
<gene>
    <name evidence="1" type="ORF">HELGO_WM6104</name>
</gene>
<proteinExistence type="predicted"/>
<protein>
    <submittedName>
        <fullName evidence="1">Uncharacterized protein</fullName>
    </submittedName>
</protein>